<keyword evidence="3" id="KW-0479">Metal-binding</keyword>
<gene>
    <name evidence="9" type="primary">ccmH_9</name>
    <name evidence="9" type="ORF">GALL_388030</name>
</gene>
<keyword evidence="7" id="KW-0472">Membrane</keyword>
<evidence type="ECO:0000256" key="7">
    <source>
        <dbReference type="SAM" id="Phobius"/>
    </source>
</evidence>
<evidence type="ECO:0000256" key="1">
    <source>
        <dbReference type="ARBA" id="ARBA00010342"/>
    </source>
</evidence>
<evidence type="ECO:0000256" key="4">
    <source>
        <dbReference type="ARBA" id="ARBA00022729"/>
    </source>
</evidence>
<keyword evidence="7" id="KW-1133">Transmembrane helix</keyword>
<evidence type="ECO:0000313" key="9">
    <source>
        <dbReference type="EMBL" id="OIQ79465.1"/>
    </source>
</evidence>
<dbReference type="AlphaFoldDB" id="A0A1J5Q6W3"/>
<dbReference type="CDD" id="cd16378">
    <property type="entry name" value="CcmH_N"/>
    <property type="match status" value="1"/>
</dbReference>
<accession>A0A1J5Q6W3</accession>
<dbReference type="GO" id="GO:0005886">
    <property type="term" value="C:plasma membrane"/>
    <property type="evidence" value="ECO:0007669"/>
    <property type="project" value="TreeGrafter"/>
</dbReference>
<dbReference type="EMBL" id="MLJW01001209">
    <property type="protein sequence ID" value="OIQ79465.1"/>
    <property type="molecule type" value="Genomic_DNA"/>
</dbReference>
<dbReference type="PANTHER" id="PTHR47870">
    <property type="entry name" value="CYTOCHROME C-TYPE BIOGENESIS PROTEIN CCMH"/>
    <property type="match status" value="1"/>
</dbReference>
<comment type="caution">
    <text evidence="9">The sequence shown here is derived from an EMBL/GenBank/DDBJ whole genome shotgun (WGS) entry which is preliminary data.</text>
</comment>
<name>A0A1J5Q6W3_9ZZZZ</name>
<dbReference type="GO" id="GO:0046872">
    <property type="term" value="F:metal ion binding"/>
    <property type="evidence" value="ECO:0007669"/>
    <property type="project" value="UniProtKB-KW"/>
</dbReference>
<evidence type="ECO:0000256" key="3">
    <source>
        <dbReference type="ARBA" id="ARBA00022723"/>
    </source>
</evidence>
<dbReference type="Pfam" id="PF03918">
    <property type="entry name" value="CcmH"/>
    <property type="match status" value="1"/>
</dbReference>
<protein>
    <submittedName>
        <fullName evidence="9">Cytochrome c-type biogenesis protein CcmH</fullName>
    </submittedName>
</protein>
<keyword evidence="2" id="KW-0349">Heme</keyword>
<dbReference type="InterPro" id="IPR038297">
    <property type="entry name" value="CcmH/CycL/NrfF/Ccl2_sf"/>
</dbReference>
<keyword evidence="5" id="KW-0201">Cytochrome c-type biogenesis</keyword>
<feature type="domain" description="CcmH/CycL/Ccl2/NrfF N-terminal" evidence="8">
    <location>
        <begin position="8"/>
        <end position="147"/>
    </location>
</feature>
<keyword evidence="4" id="KW-0732">Signal</keyword>
<keyword evidence="7" id="KW-0812">Transmembrane</keyword>
<dbReference type="FunFam" id="1.10.8.640:FF:000001">
    <property type="entry name" value="Cytochrome c-type biogenesis protein"/>
    <property type="match status" value="1"/>
</dbReference>
<dbReference type="InterPro" id="IPR051263">
    <property type="entry name" value="C-type_cytochrome_biogenesis"/>
</dbReference>
<dbReference type="GO" id="GO:0017004">
    <property type="term" value="P:cytochrome complex assembly"/>
    <property type="evidence" value="ECO:0007669"/>
    <property type="project" value="UniProtKB-KW"/>
</dbReference>
<keyword evidence="6" id="KW-0408">Iron</keyword>
<feature type="transmembrane region" description="Helical" evidence="7">
    <location>
        <begin position="103"/>
        <end position="124"/>
    </location>
</feature>
<proteinExistence type="inferred from homology"/>
<comment type="similarity">
    <text evidence="1">Belongs to the CcmH/CycL/Ccl2/NrfF family.</text>
</comment>
<evidence type="ECO:0000256" key="2">
    <source>
        <dbReference type="ARBA" id="ARBA00022617"/>
    </source>
</evidence>
<reference evidence="9" key="1">
    <citation type="submission" date="2016-10" db="EMBL/GenBank/DDBJ databases">
        <title>Sequence of Gallionella enrichment culture.</title>
        <authorList>
            <person name="Poehlein A."/>
            <person name="Muehling M."/>
            <person name="Daniel R."/>
        </authorList>
    </citation>
    <scope>NUCLEOTIDE SEQUENCE</scope>
</reference>
<dbReference type="InterPro" id="IPR005616">
    <property type="entry name" value="CcmH/CycL/Ccl2/NrfF_N"/>
</dbReference>
<dbReference type="PANTHER" id="PTHR47870:SF1">
    <property type="entry name" value="CYTOCHROME C-TYPE BIOGENESIS PROTEIN CCMH"/>
    <property type="match status" value="1"/>
</dbReference>
<evidence type="ECO:0000256" key="6">
    <source>
        <dbReference type="ARBA" id="ARBA00023004"/>
    </source>
</evidence>
<evidence type="ECO:0000259" key="8">
    <source>
        <dbReference type="Pfam" id="PF03918"/>
    </source>
</evidence>
<sequence>MKILIALILALAAALPTVAGEAKPLATNEAAEQHMLALTRNLRCLVCQDESLAASQATLARDLRAQVLQMVERGESDKQITDYLVERYGNYVRFRPPFVAETWALWLGPFALLALGLAVLVMIIRRRAQSTDTPLDSAQLDRARALLAQNGDME</sequence>
<organism evidence="9">
    <name type="scientific">mine drainage metagenome</name>
    <dbReference type="NCBI Taxonomy" id="410659"/>
    <lineage>
        <taxon>unclassified sequences</taxon>
        <taxon>metagenomes</taxon>
        <taxon>ecological metagenomes</taxon>
    </lineage>
</organism>
<dbReference type="Gene3D" id="1.10.8.640">
    <property type="entry name" value="Cytochrome C biogenesis protein"/>
    <property type="match status" value="1"/>
</dbReference>
<evidence type="ECO:0000256" key="5">
    <source>
        <dbReference type="ARBA" id="ARBA00022748"/>
    </source>
</evidence>